<organism evidence="1 2">
    <name type="scientific">Candidatus Endoriftia persephonae</name>
    <dbReference type="NCBI Taxonomy" id="393765"/>
    <lineage>
        <taxon>Bacteria</taxon>
        <taxon>Pseudomonadati</taxon>
        <taxon>Pseudomonadota</taxon>
        <taxon>Gammaproteobacteria</taxon>
        <taxon>Chromatiales</taxon>
        <taxon>Sedimenticolaceae</taxon>
        <taxon>Candidatus Endoriftia</taxon>
    </lineage>
</organism>
<reference evidence="1" key="1">
    <citation type="journal article" date="2022" name="Mol. Ecol. Resour.">
        <title>The complete and closed genome of the facultative generalist Candidatus Endoriftia persephone from deep-sea hydrothermal vents.</title>
        <authorList>
            <person name="de Oliveira A.L."/>
            <person name="Srivastava A."/>
            <person name="Espada-Hinojosa S."/>
            <person name="Bright M."/>
        </authorList>
    </citation>
    <scope>NUCLEOTIDE SEQUENCE</scope>
    <source>
        <strain evidence="1">Tica-EPR-9o50.N</strain>
    </source>
</reference>
<dbReference type="InterPro" id="IPR046583">
    <property type="entry name" value="DUF6631"/>
</dbReference>
<dbReference type="Proteomes" id="UP001056649">
    <property type="component" value="Chromosome"/>
</dbReference>
<dbReference type="Pfam" id="PF20336">
    <property type="entry name" value="DUF6631"/>
    <property type="match status" value="1"/>
</dbReference>
<name>A0A9J7A1F0_9GAMM</name>
<proteinExistence type="predicted"/>
<dbReference type="KEGG" id="eps:L0Y14_05815"/>
<protein>
    <submittedName>
        <fullName evidence="1">Uncharacterized protein</fullName>
    </submittedName>
</protein>
<gene>
    <name evidence="1" type="ORF">L0Y14_05815</name>
</gene>
<sequence length="137" mass="14946">MAEDLETLFPDADLILNGEPVTVREYRFLDGLKVAAMAQSLMAGLADLFLEETAPEAFDFAALEAVFGSMPGLLVELLSISTGKPQEWIETLSDDDGHTLMMTWWRVNSGFFVRRLAAPLVARQRANAQAGVASSPN</sequence>
<dbReference type="RefSeq" id="WP_005965815.1">
    <property type="nucleotide sequence ID" value="NZ_CP090569.1"/>
</dbReference>
<dbReference type="AlphaFoldDB" id="A0A9J7A1F0"/>
<keyword evidence="2" id="KW-1185">Reference proteome</keyword>
<evidence type="ECO:0000313" key="1">
    <source>
        <dbReference type="EMBL" id="USF88748.1"/>
    </source>
</evidence>
<accession>A0A9J7A1F0</accession>
<evidence type="ECO:0000313" key="2">
    <source>
        <dbReference type="Proteomes" id="UP001056649"/>
    </source>
</evidence>
<dbReference type="EMBL" id="CP090569">
    <property type="protein sequence ID" value="USF88748.1"/>
    <property type="molecule type" value="Genomic_DNA"/>
</dbReference>